<organism evidence="1 2">
    <name type="scientific">Youngiibacter multivorans</name>
    <dbReference type="NCBI Taxonomy" id="937251"/>
    <lineage>
        <taxon>Bacteria</taxon>
        <taxon>Bacillati</taxon>
        <taxon>Bacillota</taxon>
        <taxon>Clostridia</taxon>
        <taxon>Eubacteriales</taxon>
        <taxon>Clostridiaceae</taxon>
        <taxon>Youngiibacter</taxon>
    </lineage>
</organism>
<accession>A0ABS4G0N8</accession>
<dbReference type="RefSeq" id="WP_280922292.1">
    <property type="nucleotide sequence ID" value="NZ_JAGGKC010000003.1"/>
</dbReference>
<proteinExistence type="predicted"/>
<keyword evidence="2" id="KW-1185">Reference proteome</keyword>
<comment type="caution">
    <text evidence="1">The sequence shown here is derived from an EMBL/GenBank/DDBJ whole genome shotgun (WGS) entry which is preliminary data.</text>
</comment>
<gene>
    <name evidence="1" type="ORF">J2Z34_000586</name>
</gene>
<evidence type="ECO:0000313" key="2">
    <source>
        <dbReference type="Proteomes" id="UP001519271"/>
    </source>
</evidence>
<dbReference type="EMBL" id="JAGGKC010000003">
    <property type="protein sequence ID" value="MBP1918115.1"/>
    <property type="molecule type" value="Genomic_DNA"/>
</dbReference>
<name>A0ABS4G0N8_9CLOT</name>
<reference evidence="1 2" key="1">
    <citation type="submission" date="2021-03" db="EMBL/GenBank/DDBJ databases">
        <title>Genomic Encyclopedia of Type Strains, Phase IV (KMG-IV): sequencing the most valuable type-strain genomes for metagenomic binning, comparative biology and taxonomic classification.</title>
        <authorList>
            <person name="Goeker M."/>
        </authorList>
    </citation>
    <scope>NUCLEOTIDE SEQUENCE [LARGE SCALE GENOMIC DNA]</scope>
    <source>
        <strain evidence="1 2">DSM 6139</strain>
    </source>
</reference>
<sequence length="43" mass="4991">MNIIKELFVAIANAFAEDEKMPSEFRNLEQKPIITPSEYYNAN</sequence>
<dbReference type="Proteomes" id="UP001519271">
    <property type="component" value="Unassembled WGS sequence"/>
</dbReference>
<evidence type="ECO:0000313" key="1">
    <source>
        <dbReference type="EMBL" id="MBP1918115.1"/>
    </source>
</evidence>
<protein>
    <submittedName>
        <fullName evidence="1">Uncharacterized protein</fullName>
    </submittedName>
</protein>